<dbReference type="AlphaFoldDB" id="A0A7X0J6G3"/>
<evidence type="ECO:0000313" key="2">
    <source>
        <dbReference type="Proteomes" id="UP000521017"/>
    </source>
</evidence>
<dbReference type="RefSeq" id="WP_184628196.1">
    <property type="nucleotide sequence ID" value="NZ_JACHCC010000011.1"/>
</dbReference>
<comment type="caution">
    <text evidence="1">The sequence shown here is derived from an EMBL/GenBank/DDBJ whole genome shotgun (WGS) entry which is preliminary data.</text>
</comment>
<dbReference type="InterPro" id="IPR009351">
    <property type="entry name" value="AlkZ-like"/>
</dbReference>
<dbReference type="Pfam" id="PF06224">
    <property type="entry name" value="AlkZ-like"/>
    <property type="match status" value="1"/>
</dbReference>
<proteinExistence type="predicted"/>
<dbReference type="EMBL" id="JACHCC010000011">
    <property type="protein sequence ID" value="MBB6501970.1"/>
    <property type="molecule type" value="Genomic_DNA"/>
</dbReference>
<dbReference type="PANTHER" id="PTHR38479">
    <property type="entry name" value="LMO0824 PROTEIN"/>
    <property type="match status" value="1"/>
</dbReference>
<dbReference type="PANTHER" id="PTHR38479:SF2">
    <property type="entry name" value="WINGED HELIX DNA-BINDING DOMAIN-CONTAINING PROTEIN"/>
    <property type="match status" value="1"/>
</dbReference>
<evidence type="ECO:0008006" key="3">
    <source>
        <dbReference type="Google" id="ProtNLM"/>
    </source>
</evidence>
<evidence type="ECO:0000313" key="1">
    <source>
        <dbReference type="EMBL" id="MBB6501970.1"/>
    </source>
</evidence>
<protein>
    <recommendedName>
        <fullName evidence="3">Winged helix DNA-binding protein</fullName>
    </recommendedName>
</protein>
<organism evidence="1 2">
    <name type="scientific">Pedobacter cryoconitis</name>
    <dbReference type="NCBI Taxonomy" id="188932"/>
    <lineage>
        <taxon>Bacteria</taxon>
        <taxon>Pseudomonadati</taxon>
        <taxon>Bacteroidota</taxon>
        <taxon>Sphingobacteriia</taxon>
        <taxon>Sphingobacteriales</taxon>
        <taxon>Sphingobacteriaceae</taxon>
        <taxon>Pedobacter</taxon>
    </lineage>
</organism>
<name>A0A7X0J6G3_9SPHI</name>
<sequence>MSGELPALTSLNIATWRLVCQQLEGTAFFNAEELVEWMGCIQAQDYAAAKWAIGNRITDSTDAAIEKDFNAGKILRTHVLRPTWHFVSPVDIRWMLQLTAPGIKALNRPYQRKLEIDAEVTRISQKLLIKALSDGNQLTRTEISAVFKDGNINTDDIRMSLLLMDAELDGLICSGGRKGKQFTYALLEERVPLSSVLDRDEALAELAKRYFISRGPATLADFCWWSGLNKADAKRSVEINKNVLVQEKFNDQIYWFSSADLRAGCRGKVYLLPAFDELGIAYKDRKELVNHHLINQQGNGIFSPLIITDGQISGTWKRNLVKNKVQVEIRLLRRLDKISKQLLLVQLKKYSDFLGMELELPGPDI</sequence>
<accession>A0A7X0J6G3</accession>
<dbReference type="Proteomes" id="UP000521017">
    <property type="component" value="Unassembled WGS sequence"/>
</dbReference>
<reference evidence="1 2" key="1">
    <citation type="submission" date="2020-08" db="EMBL/GenBank/DDBJ databases">
        <title>Genomic Encyclopedia of Type Strains, Phase IV (KMG-V): Genome sequencing to study the core and pangenomes of soil and plant-associated prokaryotes.</title>
        <authorList>
            <person name="Whitman W."/>
        </authorList>
    </citation>
    <scope>NUCLEOTIDE SEQUENCE [LARGE SCALE GENOMIC DNA]</scope>
    <source>
        <strain evidence="1 2">M2T3</strain>
    </source>
</reference>
<gene>
    <name evidence="1" type="ORF">HDF25_004147</name>
</gene>